<name>A0ABD2PZ81_9PLAT</name>
<sequence>MKLFAAEEQELYGPYTCHLEIMDEVVYNHNVSANTVVTYQGNNVTYVCAVVAYPPVSVSNIRWERNNTPIELNSEGIPTDPKIADRFQFKNTSAPFDTMIISQVTMSDRVLYSCFAANNMGNDTSAFFLRVKGK</sequence>
<dbReference type="InterPro" id="IPR036179">
    <property type="entry name" value="Ig-like_dom_sf"/>
</dbReference>
<gene>
    <name evidence="2" type="ORF">Ciccas_008680</name>
</gene>
<dbReference type="SUPFAM" id="SSF48726">
    <property type="entry name" value="Immunoglobulin"/>
    <property type="match status" value="1"/>
</dbReference>
<reference evidence="2 3" key="1">
    <citation type="submission" date="2024-11" db="EMBL/GenBank/DDBJ databases">
        <title>Adaptive evolution of stress response genes in parasites aligns with host niche diversity.</title>
        <authorList>
            <person name="Hahn C."/>
            <person name="Resl P."/>
        </authorList>
    </citation>
    <scope>NUCLEOTIDE SEQUENCE [LARGE SCALE GENOMIC DNA]</scope>
    <source>
        <strain evidence="2">EGGRZ-B1_66</strain>
        <tissue evidence="2">Body</tissue>
    </source>
</reference>
<comment type="caution">
    <text evidence="2">The sequence shown here is derived from an EMBL/GenBank/DDBJ whole genome shotgun (WGS) entry which is preliminary data.</text>
</comment>
<dbReference type="Proteomes" id="UP001626550">
    <property type="component" value="Unassembled WGS sequence"/>
</dbReference>
<evidence type="ECO:0000313" key="3">
    <source>
        <dbReference type="Proteomes" id="UP001626550"/>
    </source>
</evidence>
<dbReference type="Gene3D" id="2.60.40.10">
    <property type="entry name" value="Immunoglobulins"/>
    <property type="match status" value="1"/>
</dbReference>
<feature type="domain" description="Ig-like" evidence="1">
    <location>
        <begin position="14"/>
        <end position="130"/>
    </location>
</feature>
<accession>A0ABD2PZ81</accession>
<organism evidence="2 3">
    <name type="scientific">Cichlidogyrus casuarinus</name>
    <dbReference type="NCBI Taxonomy" id="1844966"/>
    <lineage>
        <taxon>Eukaryota</taxon>
        <taxon>Metazoa</taxon>
        <taxon>Spiralia</taxon>
        <taxon>Lophotrochozoa</taxon>
        <taxon>Platyhelminthes</taxon>
        <taxon>Monogenea</taxon>
        <taxon>Monopisthocotylea</taxon>
        <taxon>Dactylogyridea</taxon>
        <taxon>Ancyrocephalidae</taxon>
        <taxon>Cichlidogyrus</taxon>
    </lineage>
</organism>
<dbReference type="AlphaFoldDB" id="A0ABD2PZ81"/>
<evidence type="ECO:0000259" key="1">
    <source>
        <dbReference type="PROSITE" id="PS50835"/>
    </source>
</evidence>
<dbReference type="Pfam" id="PF13927">
    <property type="entry name" value="Ig_3"/>
    <property type="match status" value="1"/>
</dbReference>
<dbReference type="InterPro" id="IPR013783">
    <property type="entry name" value="Ig-like_fold"/>
</dbReference>
<evidence type="ECO:0000313" key="2">
    <source>
        <dbReference type="EMBL" id="KAL3312725.1"/>
    </source>
</evidence>
<dbReference type="PROSITE" id="PS50835">
    <property type="entry name" value="IG_LIKE"/>
    <property type="match status" value="1"/>
</dbReference>
<dbReference type="EMBL" id="JBJKFK010001577">
    <property type="protein sequence ID" value="KAL3312725.1"/>
    <property type="molecule type" value="Genomic_DNA"/>
</dbReference>
<dbReference type="InterPro" id="IPR007110">
    <property type="entry name" value="Ig-like_dom"/>
</dbReference>
<proteinExistence type="predicted"/>
<keyword evidence="3" id="KW-1185">Reference proteome</keyword>
<protein>
    <recommendedName>
        <fullName evidence="1">Ig-like domain-containing protein</fullName>
    </recommendedName>
</protein>